<proteinExistence type="predicted"/>
<evidence type="ECO:0000313" key="2">
    <source>
        <dbReference type="Proteomes" id="UP001270362"/>
    </source>
</evidence>
<sequence>MPLSAFRAFCPRATRTFQDAAIRDRLSTSKGQLSPLAATLQPPFTCLLVPHHRCRANSPLQLRVSEPSLRCHAVPITQAVSWSILTAANFLLGNLAAWARALSDPRALSRLSPPFPGLHAAGVGVVWEAGPAYQSGREQTSKRQVIRESVRDGRNEPSACICMNSG</sequence>
<comment type="caution">
    <text evidence="1">The sequence shown here is derived from an EMBL/GenBank/DDBJ whole genome shotgun (WGS) entry which is preliminary data.</text>
</comment>
<dbReference type="AlphaFoldDB" id="A0AAE0XCM3"/>
<keyword evidence="2" id="KW-1185">Reference proteome</keyword>
<dbReference type="Proteomes" id="UP001270362">
    <property type="component" value="Unassembled WGS sequence"/>
</dbReference>
<name>A0AAE0XCM3_9PEZI</name>
<organism evidence="1 2">
    <name type="scientific">Podospora appendiculata</name>
    <dbReference type="NCBI Taxonomy" id="314037"/>
    <lineage>
        <taxon>Eukaryota</taxon>
        <taxon>Fungi</taxon>
        <taxon>Dikarya</taxon>
        <taxon>Ascomycota</taxon>
        <taxon>Pezizomycotina</taxon>
        <taxon>Sordariomycetes</taxon>
        <taxon>Sordariomycetidae</taxon>
        <taxon>Sordariales</taxon>
        <taxon>Podosporaceae</taxon>
        <taxon>Podospora</taxon>
    </lineage>
</organism>
<accession>A0AAE0XCM3</accession>
<reference evidence="1" key="1">
    <citation type="journal article" date="2023" name="Mol. Phylogenet. Evol.">
        <title>Genome-scale phylogeny and comparative genomics of the fungal order Sordariales.</title>
        <authorList>
            <person name="Hensen N."/>
            <person name="Bonometti L."/>
            <person name="Westerberg I."/>
            <person name="Brannstrom I.O."/>
            <person name="Guillou S."/>
            <person name="Cros-Aarteil S."/>
            <person name="Calhoun S."/>
            <person name="Haridas S."/>
            <person name="Kuo A."/>
            <person name="Mondo S."/>
            <person name="Pangilinan J."/>
            <person name="Riley R."/>
            <person name="LaButti K."/>
            <person name="Andreopoulos B."/>
            <person name="Lipzen A."/>
            <person name="Chen C."/>
            <person name="Yan M."/>
            <person name="Daum C."/>
            <person name="Ng V."/>
            <person name="Clum A."/>
            <person name="Steindorff A."/>
            <person name="Ohm R.A."/>
            <person name="Martin F."/>
            <person name="Silar P."/>
            <person name="Natvig D.O."/>
            <person name="Lalanne C."/>
            <person name="Gautier V."/>
            <person name="Ament-Velasquez S.L."/>
            <person name="Kruys A."/>
            <person name="Hutchinson M.I."/>
            <person name="Powell A.J."/>
            <person name="Barry K."/>
            <person name="Miller A.N."/>
            <person name="Grigoriev I.V."/>
            <person name="Debuchy R."/>
            <person name="Gladieux P."/>
            <person name="Hiltunen Thoren M."/>
            <person name="Johannesson H."/>
        </authorList>
    </citation>
    <scope>NUCLEOTIDE SEQUENCE</scope>
    <source>
        <strain evidence="1">CBS 314.62</strain>
    </source>
</reference>
<evidence type="ECO:0000313" key="1">
    <source>
        <dbReference type="EMBL" id="KAK3690186.1"/>
    </source>
</evidence>
<dbReference type="EMBL" id="JAULSO010000002">
    <property type="protein sequence ID" value="KAK3690186.1"/>
    <property type="molecule type" value="Genomic_DNA"/>
</dbReference>
<gene>
    <name evidence="1" type="ORF">B0T22DRAFT_189713</name>
</gene>
<protein>
    <submittedName>
        <fullName evidence="1">Uncharacterized protein</fullName>
    </submittedName>
</protein>
<reference evidence="1" key="2">
    <citation type="submission" date="2023-06" db="EMBL/GenBank/DDBJ databases">
        <authorList>
            <consortium name="Lawrence Berkeley National Laboratory"/>
            <person name="Haridas S."/>
            <person name="Hensen N."/>
            <person name="Bonometti L."/>
            <person name="Westerberg I."/>
            <person name="Brannstrom I.O."/>
            <person name="Guillou S."/>
            <person name="Cros-Aarteil S."/>
            <person name="Calhoun S."/>
            <person name="Kuo A."/>
            <person name="Mondo S."/>
            <person name="Pangilinan J."/>
            <person name="Riley R."/>
            <person name="Labutti K."/>
            <person name="Andreopoulos B."/>
            <person name="Lipzen A."/>
            <person name="Chen C."/>
            <person name="Yanf M."/>
            <person name="Daum C."/>
            <person name="Ng V."/>
            <person name="Clum A."/>
            <person name="Steindorff A."/>
            <person name="Ohm R."/>
            <person name="Martin F."/>
            <person name="Silar P."/>
            <person name="Natvig D."/>
            <person name="Lalanne C."/>
            <person name="Gautier V."/>
            <person name="Ament-Velasquez S.L."/>
            <person name="Kruys A."/>
            <person name="Hutchinson M.I."/>
            <person name="Powell A.J."/>
            <person name="Barry K."/>
            <person name="Miller A.N."/>
            <person name="Grigoriev I.V."/>
            <person name="Debuchy R."/>
            <person name="Gladieux P."/>
            <person name="Thoren M.H."/>
            <person name="Johannesson H."/>
        </authorList>
    </citation>
    <scope>NUCLEOTIDE SEQUENCE</scope>
    <source>
        <strain evidence="1">CBS 314.62</strain>
    </source>
</reference>